<feature type="region of interest" description="Disordered" evidence="1">
    <location>
        <begin position="50"/>
        <end position="71"/>
    </location>
</feature>
<feature type="region of interest" description="Disordered" evidence="1">
    <location>
        <begin position="287"/>
        <end position="317"/>
    </location>
</feature>
<accession>A0ABQ8P917</accession>
<evidence type="ECO:0000313" key="3">
    <source>
        <dbReference type="Proteomes" id="UP001071777"/>
    </source>
</evidence>
<feature type="region of interest" description="Disordered" evidence="1">
    <location>
        <begin position="368"/>
        <end position="393"/>
    </location>
</feature>
<feature type="compositionally biased region" description="Acidic residues" evidence="1">
    <location>
        <begin position="814"/>
        <end position="852"/>
    </location>
</feature>
<comment type="caution">
    <text evidence="2">The sequence shown here is derived from an EMBL/GenBank/DDBJ whole genome shotgun (WGS) entry which is preliminary data.</text>
</comment>
<dbReference type="EMBL" id="JAPCXB010000040">
    <property type="protein sequence ID" value="KAJ1612845.1"/>
    <property type="molecule type" value="Genomic_DNA"/>
</dbReference>
<gene>
    <name evidence="2" type="ORF">OJ252_1129</name>
</gene>
<keyword evidence="3" id="KW-1185">Reference proteome</keyword>
<name>A0ABQ8P917_9CRYT</name>
<feature type="region of interest" description="Disordered" evidence="1">
    <location>
        <begin position="786"/>
        <end position="885"/>
    </location>
</feature>
<evidence type="ECO:0000313" key="2">
    <source>
        <dbReference type="EMBL" id="KAJ1612845.1"/>
    </source>
</evidence>
<dbReference type="Proteomes" id="UP001071777">
    <property type="component" value="Unassembled WGS sequence"/>
</dbReference>
<sequence>MGFLLTESQFQKLESIFNDLDNSRGSDYNATSICQLSDVVFAESEESASNQCSCRPRGSNGGSGDDQGAAADAGGGIPGFRPCQERALLIKAGFSACIRAFTYEGFASHMTNARVIRILRRLLKGVSPISIDCVLHREMLQGFGVIFGMIPDYNALRVLQSSLKSYLFWCYTQSEDEFVVNNSRMLLCVTTWMREATNNISGTGSGVSNNHNEAGNNPKYGLTLSSQELLTFLISDLGACTEQFQRESRHNLGDPGSSSLELRRRILRNLQLFSVMIVYSGVYHPPGPNPSSSSSSSMASPCSALSGRQGGSEGPCKQGTGSLITTLITPQIMQVLGNLRLVLLEEVFRFVDEFITVYLESGAEDEYLDESPKSGVRTGPGGELGTPSGDKEQTKLPRGIEIRVLNSLMYCIFTVLDGSRSLKSREDLGSCLIKGGDRLLAALEHILALAALQQEIFENLLKASGKTGLVVYSHMIQEYLISVFSWEHVPSASYKFRNAQTAQLLFDRYCSSVLFGFGLIPETRLQEFDYQIFLSFRASLRIVEFFDRLFQEMAGIQDLSLELLSCNSISKKGPQRPTQLSAFKDALITRLIGQRLASQISICSLASRVILDLRHTRVGREFRQKDSLPSIDRILNKYHVSSSLVVSNIITRNCQPFNLRPLKVHELLHSDLQIRKVLLEITHLVCHTIMEYYQDAETTQNPAVFNNILQTLKGLLFILDDRLPDERLEAALSFFSERTHSKHPPKDGDNHTNGLRNPPIFHSTVYDFSKKDQFYLDYKDEDFDIKPETSCTPEDTAVLSIPSSSPSPPPLQQSEEDLEEEGTDEDLEAPLGSVEEEEECLREESPDLDEVELCMNLTASSSSGGEEEEEEEEAEPSDFEMSSSV</sequence>
<reference evidence="2" key="1">
    <citation type="submission" date="2022-10" db="EMBL/GenBank/DDBJ databases">
        <title>Adaptive evolution leads to modifications in subtelomeric GC content in a zoonotic Cryptosporidium species.</title>
        <authorList>
            <person name="Li J."/>
            <person name="Feng Y."/>
            <person name="Xiao L."/>
        </authorList>
    </citation>
    <scope>NUCLEOTIDE SEQUENCE</scope>
    <source>
        <strain evidence="2">25894</strain>
    </source>
</reference>
<feature type="compositionally biased region" description="Low complexity" evidence="1">
    <location>
        <begin position="290"/>
        <end position="306"/>
    </location>
</feature>
<protein>
    <submittedName>
        <fullName evidence="2">Mucin-like protein</fullName>
    </submittedName>
</protein>
<feature type="compositionally biased region" description="Acidic residues" evidence="1">
    <location>
        <begin position="865"/>
        <end position="878"/>
    </location>
</feature>
<organism evidence="2 3">
    <name type="scientific">Cryptosporidium canis</name>
    <dbReference type="NCBI Taxonomy" id="195482"/>
    <lineage>
        <taxon>Eukaryota</taxon>
        <taxon>Sar</taxon>
        <taxon>Alveolata</taxon>
        <taxon>Apicomplexa</taxon>
        <taxon>Conoidasida</taxon>
        <taxon>Coccidia</taxon>
        <taxon>Eucoccidiorida</taxon>
        <taxon>Eimeriorina</taxon>
        <taxon>Cryptosporidiidae</taxon>
        <taxon>Cryptosporidium</taxon>
    </lineage>
</organism>
<feature type="region of interest" description="Disordered" evidence="1">
    <location>
        <begin position="738"/>
        <end position="757"/>
    </location>
</feature>
<evidence type="ECO:0000256" key="1">
    <source>
        <dbReference type="SAM" id="MobiDB-lite"/>
    </source>
</evidence>
<proteinExistence type="predicted"/>